<sequence length="246" mass="24805">MASISSVAVTIGTLSLAFALAACGKGDKEANLATLDAQLTNNAVDPAVKGALGDPIVVDPQLVGQSNRNAVRSTPRPADGALPVLPADAAKAQADAVRRAGGKLLTAPAATAGAALDSTVTLGAVARGSGNAGCAKKLVYGPEWAQRLPEAFTLYPGAQLTEAAGADKDGCTLRAASFVTAAPKQGVMDYYYTLARRAGYDGEHKLMGGDHVLGGNRAADGAAYFILLTDAPGGRTSVDIIADKGR</sequence>
<name>A0ABW3P543_9SPHN</name>
<proteinExistence type="predicted"/>
<accession>A0ABW3P543</accession>
<feature type="signal peptide" evidence="1">
    <location>
        <begin position="1"/>
        <end position="21"/>
    </location>
</feature>
<evidence type="ECO:0000313" key="3">
    <source>
        <dbReference type="Proteomes" id="UP001597203"/>
    </source>
</evidence>
<evidence type="ECO:0008006" key="4">
    <source>
        <dbReference type="Google" id="ProtNLM"/>
    </source>
</evidence>
<evidence type="ECO:0000256" key="1">
    <source>
        <dbReference type="SAM" id="SignalP"/>
    </source>
</evidence>
<evidence type="ECO:0000313" key="2">
    <source>
        <dbReference type="EMBL" id="MFD1106857.1"/>
    </source>
</evidence>
<keyword evidence="3" id="KW-1185">Reference proteome</keyword>
<reference evidence="3" key="1">
    <citation type="journal article" date="2019" name="Int. J. Syst. Evol. Microbiol.">
        <title>The Global Catalogue of Microorganisms (GCM) 10K type strain sequencing project: providing services to taxonomists for standard genome sequencing and annotation.</title>
        <authorList>
            <consortium name="The Broad Institute Genomics Platform"/>
            <consortium name="The Broad Institute Genome Sequencing Center for Infectious Disease"/>
            <person name="Wu L."/>
            <person name="Ma J."/>
        </authorList>
    </citation>
    <scope>NUCLEOTIDE SEQUENCE [LARGE SCALE GENOMIC DNA]</scope>
    <source>
        <strain evidence="3">CCUG 54329</strain>
    </source>
</reference>
<dbReference type="RefSeq" id="WP_380913931.1">
    <property type="nucleotide sequence ID" value="NZ_JBHTLS010000134.1"/>
</dbReference>
<dbReference type="Proteomes" id="UP001597203">
    <property type="component" value="Unassembled WGS sequence"/>
</dbReference>
<gene>
    <name evidence="2" type="ORF">ACFQ24_18490</name>
</gene>
<dbReference type="EMBL" id="JBHTLS010000134">
    <property type="protein sequence ID" value="MFD1106857.1"/>
    <property type="molecule type" value="Genomic_DNA"/>
</dbReference>
<organism evidence="2 3">
    <name type="scientific">Sphingobium olei</name>
    <dbReference type="NCBI Taxonomy" id="420955"/>
    <lineage>
        <taxon>Bacteria</taxon>
        <taxon>Pseudomonadati</taxon>
        <taxon>Pseudomonadota</taxon>
        <taxon>Alphaproteobacteria</taxon>
        <taxon>Sphingomonadales</taxon>
        <taxon>Sphingomonadaceae</taxon>
        <taxon>Sphingobium</taxon>
    </lineage>
</organism>
<feature type="chain" id="PRO_5045339572" description="Lipoprotein" evidence="1">
    <location>
        <begin position="22"/>
        <end position="246"/>
    </location>
</feature>
<keyword evidence="1" id="KW-0732">Signal</keyword>
<protein>
    <recommendedName>
        <fullName evidence="4">Lipoprotein</fullName>
    </recommendedName>
</protein>
<comment type="caution">
    <text evidence="2">The sequence shown here is derived from an EMBL/GenBank/DDBJ whole genome shotgun (WGS) entry which is preliminary data.</text>
</comment>